<name>A0A2N5XQV2_9HYPH</name>
<dbReference type="AlphaFoldDB" id="A0A2N5XQV2"/>
<dbReference type="Proteomes" id="UP000234881">
    <property type="component" value="Unassembled WGS sequence"/>
</dbReference>
<dbReference type="Pfam" id="PF03374">
    <property type="entry name" value="ANT"/>
    <property type="match status" value="1"/>
</dbReference>
<comment type="caution">
    <text evidence="2">The sequence shown here is derived from an EMBL/GenBank/DDBJ whole genome shotgun (WGS) entry which is preliminary data.</text>
</comment>
<dbReference type="GO" id="GO:0003677">
    <property type="term" value="F:DNA binding"/>
    <property type="evidence" value="ECO:0007669"/>
    <property type="project" value="InterPro"/>
</dbReference>
<feature type="domain" description="Antirepressor protein C-terminal" evidence="1">
    <location>
        <begin position="161"/>
        <end position="266"/>
    </location>
</feature>
<sequence length="272" mass="31001">MTDLVNFSNEMTMTSVEIAELCGKKHPHVLRDIRKMLIDIFGGKDLEKIVPEQYRNRHSEYIRENADSIMGAIFGDDPNRVYPTRGFKWARDKRGYVTEFQLNKDLTVTLVTGYRADLRYKVIKRWQQLEEQNTSPVVALNDPAQLRALLLDNVEKVLALQAENGELKPLAASYERLTRAGGTLCISDAAKALNKRPKDLFSELQAMRWIYRRAGNGHWIGYAAKVQQGLLDHRVNEVTTADGNCRITEQVRITSKGMARLGERFTTLFAAE</sequence>
<evidence type="ECO:0000259" key="1">
    <source>
        <dbReference type="Pfam" id="PF03374"/>
    </source>
</evidence>
<evidence type="ECO:0000313" key="2">
    <source>
        <dbReference type="EMBL" id="PLW76820.1"/>
    </source>
</evidence>
<organism evidence="2 3">
    <name type="scientific">Cohaesibacter celericrescens</name>
    <dbReference type="NCBI Taxonomy" id="2067669"/>
    <lineage>
        <taxon>Bacteria</taxon>
        <taxon>Pseudomonadati</taxon>
        <taxon>Pseudomonadota</taxon>
        <taxon>Alphaproteobacteria</taxon>
        <taxon>Hyphomicrobiales</taxon>
        <taxon>Cohaesibacteraceae</taxon>
    </lineage>
</organism>
<protein>
    <recommendedName>
        <fullName evidence="1">Antirepressor protein C-terminal domain-containing protein</fullName>
    </recommendedName>
</protein>
<keyword evidence="3" id="KW-1185">Reference proteome</keyword>
<evidence type="ECO:0000313" key="3">
    <source>
        <dbReference type="Proteomes" id="UP000234881"/>
    </source>
</evidence>
<accession>A0A2N5XQV2</accession>
<dbReference type="OrthoDB" id="8410826at2"/>
<dbReference type="InterPro" id="IPR005039">
    <property type="entry name" value="Ant_C"/>
</dbReference>
<proteinExistence type="predicted"/>
<dbReference type="RefSeq" id="WP_101534108.1">
    <property type="nucleotide sequence ID" value="NZ_PKUQ01000022.1"/>
</dbReference>
<dbReference type="EMBL" id="PKUQ01000022">
    <property type="protein sequence ID" value="PLW76820.1"/>
    <property type="molecule type" value="Genomic_DNA"/>
</dbReference>
<reference evidence="2 3" key="1">
    <citation type="submission" date="2018-01" db="EMBL/GenBank/DDBJ databases">
        <title>The draft genome sequence of Cohaesibacter sp. H1304.</title>
        <authorList>
            <person name="Wang N.-N."/>
            <person name="Du Z.-J."/>
        </authorList>
    </citation>
    <scope>NUCLEOTIDE SEQUENCE [LARGE SCALE GENOMIC DNA]</scope>
    <source>
        <strain evidence="2 3">H1304</strain>
    </source>
</reference>
<gene>
    <name evidence="2" type="ORF">C0081_12225</name>
</gene>